<evidence type="ECO:0000313" key="2">
    <source>
        <dbReference type="Proteomes" id="UP000192582"/>
    </source>
</evidence>
<protein>
    <submittedName>
        <fullName evidence="1">Uncharacterized protein</fullName>
    </submittedName>
</protein>
<evidence type="ECO:0000313" key="1">
    <source>
        <dbReference type="EMBL" id="SMB77814.1"/>
    </source>
</evidence>
<sequence>MCGGLVCLRTDLPLYQISTGGEELSFLSSRGTALVTFVQRGEALTVPRLVQEEGGRELVTVGFEAFTLECVRGGEVGRVGLFVLGDVAFLAHGLLLRPLQQIGTGDERGTQMRRLAEGRSH</sequence>
<accession>A0A1W1UAK8</accession>
<dbReference type="AlphaFoldDB" id="A0A1W1UAK8"/>
<gene>
    <name evidence="1" type="ORF">SAMN00790413_03937</name>
</gene>
<name>A0A1W1UAK8_9DEIO</name>
<dbReference type="EMBL" id="FWWU01000001">
    <property type="protein sequence ID" value="SMB77814.1"/>
    <property type="molecule type" value="Genomic_DNA"/>
</dbReference>
<organism evidence="1 2">
    <name type="scientific">Deinococcus hopiensis KR-140</name>
    <dbReference type="NCBI Taxonomy" id="695939"/>
    <lineage>
        <taxon>Bacteria</taxon>
        <taxon>Thermotogati</taxon>
        <taxon>Deinococcota</taxon>
        <taxon>Deinococci</taxon>
        <taxon>Deinococcales</taxon>
        <taxon>Deinococcaceae</taxon>
        <taxon>Deinococcus</taxon>
    </lineage>
</organism>
<reference evidence="1 2" key="1">
    <citation type="submission" date="2017-04" db="EMBL/GenBank/DDBJ databases">
        <authorList>
            <person name="Afonso C.L."/>
            <person name="Miller P.J."/>
            <person name="Scott M.A."/>
            <person name="Spackman E."/>
            <person name="Goraichik I."/>
            <person name="Dimitrov K.M."/>
            <person name="Suarez D.L."/>
            <person name="Swayne D.E."/>
        </authorList>
    </citation>
    <scope>NUCLEOTIDE SEQUENCE [LARGE SCALE GENOMIC DNA]</scope>
    <source>
        <strain evidence="1 2">KR-140</strain>
    </source>
</reference>
<keyword evidence="2" id="KW-1185">Reference proteome</keyword>
<dbReference type="Proteomes" id="UP000192582">
    <property type="component" value="Unassembled WGS sequence"/>
</dbReference>
<proteinExistence type="predicted"/>